<dbReference type="InterPro" id="IPR032675">
    <property type="entry name" value="LRR_dom_sf"/>
</dbReference>
<dbReference type="SUPFAM" id="SSF52047">
    <property type="entry name" value="RNI-like"/>
    <property type="match status" value="1"/>
</dbReference>
<protein>
    <submittedName>
        <fullName evidence="1">Uncharacterized protein</fullName>
    </submittedName>
</protein>
<dbReference type="EMBL" id="CAJOBJ010363653">
    <property type="protein sequence ID" value="CAF5219706.1"/>
    <property type="molecule type" value="Genomic_DNA"/>
</dbReference>
<feature type="non-terminal residue" evidence="1">
    <location>
        <position position="1"/>
    </location>
</feature>
<dbReference type="Proteomes" id="UP000681720">
    <property type="component" value="Unassembled WGS sequence"/>
</dbReference>
<comment type="caution">
    <text evidence="1">The sequence shown here is derived from an EMBL/GenBank/DDBJ whole genome shotgun (WGS) entry which is preliminary data.</text>
</comment>
<organism evidence="1 2">
    <name type="scientific">Rotaria magnacalcarata</name>
    <dbReference type="NCBI Taxonomy" id="392030"/>
    <lineage>
        <taxon>Eukaryota</taxon>
        <taxon>Metazoa</taxon>
        <taxon>Spiralia</taxon>
        <taxon>Gnathifera</taxon>
        <taxon>Rotifera</taxon>
        <taxon>Eurotatoria</taxon>
        <taxon>Bdelloidea</taxon>
        <taxon>Philodinida</taxon>
        <taxon>Philodinidae</taxon>
        <taxon>Rotaria</taxon>
    </lineage>
</organism>
<evidence type="ECO:0000313" key="2">
    <source>
        <dbReference type="Proteomes" id="UP000681720"/>
    </source>
</evidence>
<name>A0A8S3JL85_9BILA</name>
<feature type="non-terminal residue" evidence="1">
    <location>
        <position position="216"/>
    </location>
</feature>
<sequence>DGIDIYEAFSNINYRFQQLLTSSPVLYKIELIYISSTERFMFICQQIKHQIYSINFQIPAHINELLTSFIIDSSLNRLQSLVIEDIQSDTILSFIIALKCLPRLFSLDIRTMHIMGNLNDIYRSIFALPTLKYNKLHLYGNECSISIPLATGKQFSTIEYLEIAHYYTFDELSDLISYTPKLRRLNLSHINQDDSTIETMSPINLENLTSISMYTN</sequence>
<dbReference type="AlphaFoldDB" id="A0A8S3JL85"/>
<evidence type="ECO:0000313" key="1">
    <source>
        <dbReference type="EMBL" id="CAF5219706.1"/>
    </source>
</evidence>
<proteinExistence type="predicted"/>
<dbReference type="Gene3D" id="3.80.10.10">
    <property type="entry name" value="Ribonuclease Inhibitor"/>
    <property type="match status" value="1"/>
</dbReference>
<gene>
    <name evidence="1" type="ORF">GIL414_LOCUS83629</name>
</gene>
<reference evidence="1" key="1">
    <citation type="submission" date="2021-02" db="EMBL/GenBank/DDBJ databases">
        <authorList>
            <person name="Nowell W R."/>
        </authorList>
    </citation>
    <scope>NUCLEOTIDE SEQUENCE</scope>
</reference>
<accession>A0A8S3JL85</accession>